<accession>A0A2H0Y131</accession>
<proteinExistence type="predicted"/>
<organism evidence="1 2">
    <name type="scientific">Candidatus Saganbacteria bacterium CG08_land_8_20_14_0_20_45_16</name>
    <dbReference type="NCBI Taxonomy" id="2014293"/>
    <lineage>
        <taxon>Bacteria</taxon>
        <taxon>Bacillati</taxon>
        <taxon>Saganbacteria</taxon>
    </lineage>
</organism>
<protein>
    <recommendedName>
        <fullName evidence="3">DUF4185 domain-containing protein</fullName>
    </recommendedName>
</protein>
<name>A0A2H0Y131_UNCSA</name>
<gene>
    <name evidence="1" type="ORF">COT42_01695</name>
</gene>
<reference evidence="1 2" key="1">
    <citation type="submission" date="2017-09" db="EMBL/GenBank/DDBJ databases">
        <title>Depth-based differentiation of microbial function through sediment-hosted aquifers and enrichment of novel symbionts in the deep terrestrial subsurface.</title>
        <authorList>
            <person name="Probst A.J."/>
            <person name="Ladd B."/>
            <person name="Jarett J.K."/>
            <person name="Geller-Mcgrath D.E."/>
            <person name="Sieber C.M."/>
            <person name="Emerson J.B."/>
            <person name="Anantharaman K."/>
            <person name="Thomas B.C."/>
            <person name="Malmstrom R."/>
            <person name="Stieglmeier M."/>
            <person name="Klingl A."/>
            <person name="Woyke T."/>
            <person name="Ryan C.M."/>
            <person name="Banfield J.F."/>
        </authorList>
    </citation>
    <scope>NUCLEOTIDE SEQUENCE [LARGE SCALE GENOMIC DNA]</scope>
    <source>
        <strain evidence="1">CG08_land_8_20_14_0_20_45_16</strain>
    </source>
</reference>
<dbReference type="EMBL" id="PEYM01000032">
    <property type="protein sequence ID" value="PIS31235.1"/>
    <property type="molecule type" value="Genomic_DNA"/>
</dbReference>
<sequence length="491" mass="53365">MFKELFDKKIILSLLCALACLGIIIGCGQNSSSPDSDSSTTTTTIAVVPITTSRIVPSNLTYLGAFKLPYVNEDDGEGTPVSWQYGGTGATFYPSGDPSGPADGFPGSIYAIGHDQTMYVSEISIPVPVISTSLADLNTAGTLRDFANIRTGVTSIEALWNAASLRYSDLAYLPTQAGQSSEKIYACWGAHAHSDDKNCPTHMWCDLDLTHGIGAWRIGPNEMDLLSSSDLLCEIPVSWANSQSSTSGKYLATGRYKEGGHAGQGPSVYAIAPWNDVPVSDDTIMTSVHLLGYSGTLGEGYDYGGGHTMTDYNDADEWNGMSWLRVGTKEALIFVGTKGHGTAWYGFSDGSVYNPDGSITYTNGKTSPVPVDGNSEPYYPDPPNNERSFWSTSFEAEMIFYDPADLAAVARGTKYPYEPQPYATLSLDQYLYNIDKINDPDHFPVTRNRHRMGACCYDSTNHLLYVFEYRGEPDNAGFTDSNPIVHVFRVN</sequence>
<evidence type="ECO:0000313" key="1">
    <source>
        <dbReference type="EMBL" id="PIS31235.1"/>
    </source>
</evidence>
<dbReference type="PROSITE" id="PS51257">
    <property type="entry name" value="PROKAR_LIPOPROTEIN"/>
    <property type="match status" value="1"/>
</dbReference>
<comment type="caution">
    <text evidence="1">The sequence shown here is derived from an EMBL/GenBank/DDBJ whole genome shotgun (WGS) entry which is preliminary data.</text>
</comment>
<dbReference type="Proteomes" id="UP000231343">
    <property type="component" value="Unassembled WGS sequence"/>
</dbReference>
<evidence type="ECO:0000313" key="2">
    <source>
        <dbReference type="Proteomes" id="UP000231343"/>
    </source>
</evidence>
<dbReference type="AlphaFoldDB" id="A0A2H0Y131"/>
<evidence type="ECO:0008006" key="3">
    <source>
        <dbReference type="Google" id="ProtNLM"/>
    </source>
</evidence>